<proteinExistence type="predicted"/>
<protein>
    <submittedName>
        <fullName evidence="1">Uncharacterized protein</fullName>
    </submittedName>
</protein>
<gene>
    <name evidence="1" type="ORF">ASU35_07485</name>
</gene>
<dbReference type="Proteomes" id="UP000054874">
    <property type="component" value="Unassembled WGS sequence"/>
</dbReference>
<dbReference type="STRING" id="290052.ASU35_07485"/>
<comment type="caution">
    <text evidence="1">The sequence shown here is derived from an EMBL/GenBank/DDBJ whole genome shotgun (WGS) entry which is preliminary data.</text>
</comment>
<dbReference type="EMBL" id="LNAM01000079">
    <property type="protein sequence ID" value="KSV59839.1"/>
    <property type="molecule type" value="Genomic_DNA"/>
</dbReference>
<evidence type="ECO:0000313" key="2">
    <source>
        <dbReference type="Proteomes" id="UP000054874"/>
    </source>
</evidence>
<evidence type="ECO:0000313" key="1">
    <source>
        <dbReference type="EMBL" id="KSV59839.1"/>
    </source>
</evidence>
<name>A0A0V8QGY0_9FIRM</name>
<dbReference type="AlphaFoldDB" id="A0A0V8QGY0"/>
<sequence length="90" mass="10475">MLDGIVTPEDDDSADYPCEVTMYRWHHWLMVNHLRIDGYLKSLGYRLLGFGEELLSTSMSLLDKLRSSNEEWLETILRFIYNSGGFLVSL</sequence>
<organism evidence="1 2">
    <name type="scientific">Acetivibrio ethanolgignens</name>
    <dbReference type="NCBI Taxonomy" id="290052"/>
    <lineage>
        <taxon>Bacteria</taxon>
        <taxon>Bacillati</taxon>
        <taxon>Bacillota</taxon>
        <taxon>Clostridia</taxon>
        <taxon>Eubacteriales</taxon>
        <taxon>Oscillospiraceae</taxon>
        <taxon>Acetivibrio</taxon>
    </lineage>
</organism>
<keyword evidence="2" id="KW-1185">Reference proteome</keyword>
<accession>A0A0V8QGY0</accession>
<reference evidence="1 2" key="1">
    <citation type="submission" date="2015-11" db="EMBL/GenBank/DDBJ databases">
        <title>Butyribacter intestini gen. nov., sp. nov., a butyric acid-producing bacterium of the family Lachnospiraceae isolated from the human faeces.</title>
        <authorList>
            <person name="Zou Y."/>
            <person name="Xue W."/>
            <person name="Luo G."/>
            <person name="Lv M."/>
        </authorList>
    </citation>
    <scope>NUCLEOTIDE SEQUENCE [LARGE SCALE GENOMIC DNA]</scope>
    <source>
        <strain evidence="1 2">ACET-33324</strain>
    </source>
</reference>